<dbReference type="RefSeq" id="WP_150885866.1">
    <property type="nucleotide sequence ID" value="NZ_CP032452.1"/>
</dbReference>
<evidence type="ECO:0000313" key="2">
    <source>
        <dbReference type="Proteomes" id="UP000326961"/>
    </source>
</evidence>
<name>A0A5P3XA00_PARBF</name>
<organism evidence="1 2">
    <name type="scientific">Paraclostridium bifermentans</name>
    <name type="common">Clostridium bifermentans</name>
    <dbReference type="NCBI Taxonomy" id="1490"/>
    <lineage>
        <taxon>Bacteria</taxon>
        <taxon>Bacillati</taxon>
        <taxon>Bacillota</taxon>
        <taxon>Clostridia</taxon>
        <taxon>Peptostreptococcales</taxon>
        <taxon>Peptostreptococcaceae</taxon>
        <taxon>Paraclostridium</taxon>
    </lineage>
</organism>
<dbReference type="Proteomes" id="UP000326961">
    <property type="component" value="Chromosome"/>
</dbReference>
<reference evidence="1 2" key="1">
    <citation type="submission" date="2018-09" db="EMBL/GenBank/DDBJ databases">
        <title>A clostridial neurotoxin that targets Anopheles mosquitoes.</title>
        <authorList>
            <person name="Contreras E."/>
            <person name="Masuyer G."/>
            <person name="Qureshi N."/>
            <person name="Chawla S."/>
            <person name="Lim H.L."/>
            <person name="Chen J."/>
            <person name="Stenmark P."/>
            <person name="Gill S."/>
        </authorList>
    </citation>
    <scope>NUCLEOTIDE SEQUENCE [LARGE SCALE GENOMIC DNA]</scope>
    <source>
        <strain evidence="1 2">Cbm</strain>
    </source>
</reference>
<dbReference type="EMBL" id="CP032452">
    <property type="protein sequence ID" value="QEZ67986.1"/>
    <property type="molecule type" value="Genomic_DNA"/>
</dbReference>
<gene>
    <name evidence="1" type="ORF">D4A35_03185</name>
</gene>
<protein>
    <submittedName>
        <fullName evidence="1">Uncharacterized protein</fullName>
    </submittedName>
</protein>
<sequence>MNNTMTLEEAIDFLAKNCPHVFAPIAIEMQRLGNENTDLKEQVDSTQNIVNELVMQNMSQNI</sequence>
<accession>A0A5P3XA00</accession>
<evidence type="ECO:0000313" key="1">
    <source>
        <dbReference type="EMBL" id="QEZ67986.1"/>
    </source>
</evidence>
<dbReference type="AlphaFoldDB" id="A0A5P3XA00"/>
<proteinExistence type="predicted"/>